<comment type="caution">
    <text evidence="1">The sequence shown here is derived from an EMBL/GenBank/DDBJ whole genome shotgun (WGS) entry which is preliminary data.</text>
</comment>
<accession>A0A2T5M3D0</accession>
<evidence type="ECO:0000313" key="2">
    <source>
        <dbReference type="Proteomes" id="UP000244073"/>
    </source>
</evidence>
<sequence length="115" mass="12337">MIGFSSISVVRTPPSSSSLFPLSFELGQLVLSVVEFFSPLYQGGGMVGTGRKTSISSLVRGSRGTSVNLTPHIMSRVCKGREEPFSVIHIELVNTEGKTLIMSVYGMGEGGRKRV</sequence>
<dbReference type="AlphaFoldDB" id="A0A2T5M3D0"/>
<proteinExistence type="predicted"/>
<dbReference type="GeneID" id="63809339"/>
<gene>
    <name evidence="1" type="ORF">P175DRAFT_0155446</name>
</gene>
<reference evidence="1 2" key="1">
    <citation type="journal article" date="2018" name="Proc. Natl. Acad. Sci. U.S.A.">
        <title>Linking secondary metabolites to gene clusters through genome sequencing of six diverse Aspergillus species.</title>
        <authorList>
            <person name="Kaerboelling I."/>
            <person name="Vesth T.C."/>
            <person name="Frisvad J.C."/>
            <person name="Nybo J.L."/>
            <person name="Theobald S."/>
            <person name="Kuo A."/>
            <person name="Bowyer P."/>
            <person name="Matsuda Y."/>
            <person name="Mondo S."/>
            <person name="Lyhne E.K."/>
            <person name="Kogle M.E."/>
            <person name="Clum A."/>
            <person name="Lipzen A."/>
            <person name="Salamov A."/>
            <person name="Ngan C.Y."/>
            <person name="Daum C."/>
            <person name="Chiniquy J."/>
            <person name="Barry K."/>
            <person name="LaButti K."/>
            <person name="Haridas S."/>
            <person name="Simmons B.A."/>
            <person name="Magnuson J.K."/>
            <person name="Mortensen U.H."/>
            <person name="Larsen T.O."/>
            <person name="Grigoriev I.V."/>
            <person name="Baker S.E."/>
            <person name="Andersen M.R."/>
        </authorList>
    </citation>
    <scope>NUCLEOTIDE SEQUENCE [LARGE SCALE GENOMIC DNA]</scope>
    <source>
        <strain evidence="1 2">IBT 24754</strain>
    </source>
</reference>
<dbReference type="Proteomes" id="UP000244073">
    <property type="component" value="Unassembled WGS sequence"/>
</dbReference>
<organism evidence="1 2">
    <name type="scientific">Aspergillus ochraceoroseus IBT 24754</name>
    <dbReference type="NCBI Taxonomy" id="1392256"/>
    <lineage>
        <taxon>Eukaryota</taxon>
        <taxon>Fungi</taxon>
        <taxon>Dikarya</taxon>
        <taxon>Ascomycota</taxon>
        <taxon>Pezizomycotina</taxon>
        <taxon>Eurotiomycetes</taxon>
        <taxon>Eurotiomycetidae</taxon>
        <taxon>Eurotiales</taxon>
        <taxon>Aspergillaceae</taxon>
        <taxon>Aspergillus</taxon>
        <taxon>Aspergillus subgen. Nidulantes</taxon>
    </lineage>
</organism>
<dbReference type="VEuPathDB" id="FungiDB:P175DRAFT_0155446"/>
<evidence type="ECO:0000313" key="1">
    <source>
        <dbReference type="EMBL" id="PTU23033.1"/>
    </source>
</evidence>
<dbReference type="RefSeq" id="XP_040754425.1">
    <property type="nucleotide sequence ID" value="XM_040892457.1"/>
</dbReference>
<name>A0A2T5M3D0_9EURO</name>
<protein>
    <submittedName>
        <fullName evidence="1">Uncharacterized protein</fullName>
    </submittedName>
</protein>
<dbReference type="EMBL" id="MSFN02000002">
    <property type="protein sequence ID" value="PTU23033.1"/>
    <property type="molecule type" value="Genomic_DNA"/>
</dbReference>